<protein>
    <submittedName>
        <fullName evidence="2">REG4</fullName>
    </submittedName>
</protein>
<dbReference type="EMBL" id="MKHE01000020">
    <property type="protein sequence ID" value="OWK04998.1"/>
    <property type="molecule type" value="Genomic_DNA"/>
</dbReference>
<dbReference type="SUPFAM" id="SSF56436">
    <property type="entry name" value="C-type lectin-like"/>
    <property type="match status" value="1"/>
</dbReference>
<dbReference type="InterPro" id="IPR016187">
    <property type="entry name" value="CTDL_fold"/>
</dbReference>
<feature type="non-terminal residue" evidence="2">
    <location>
        <position position="78"/>
    </location>
</feature>
<keyword evidence="3" id="KW-1185">Reference proteome</keyword>
<evidence type="ECO:0000259" key="1">
    <source>
        <dbReference type="PROSITE" id="PS50041"/>
    </source>
</evidence>
<evidence type="ECO:0000313" key="3">
    <source>
        <dbReference type="Proteomes" id="UP000242450"/>
    </source>
</evidence>
<dbReference type="InterPro" id="IPR016186">
    <property type="entry name" value="C-type_lectin-like/link_sf"/>
</dbReference>
<dbReference type="Proteomes" id="UP000242450">
    <property type="component" value="Chromosome 20"/>
</dbReference>
<evidence type="ECO:0000313" key="2">
    <source>
        <dbReference type="EMBL" id="OWK04998.1"/>
    </source>
</evidence>
<dbReference type="Pfam" id="PF00059">
    <property type="entry name" value="Lectin_C"/>
    <property type="match status" value="1"/>
</dbReference>
<dbReference type="AlphaFoldDB" id="A0A212CG58"/>
<sequence length="78" mass="9060">SYCYGYFRKLRSWSEAEEASTIAKYIGAYQRNKPVWIGLQDPQKKHQWQWVDGAVYAYRSLSGKSVGENKYCAVMNAK</sequence>
<proteinExistence type="predicted"/>
<dbReference type="Gene3D" id="3.10.100.10">
    <property type="entry name" value="Mannose-Binding Protein A, subunit A"/>
    <property type="match status" value="1"/>
</dbReference>
<dbReference type="InterPro" id="IPR001304">
    <property type="entry name" value="C-type_lectin-like"/>
</dbReference>
<dbReference type="PROSITE" id="PS50041">
    <property type="entry name" value="C_TYPE_LECTIN_2"/>
    <property type="match status" value="1"/>
</dbReference>
<feature type="non-terminal residue" evidence="2">
    <location>
        <position position="1"/>
    </location>
</feature>
<name>A0A212CG58_CEREH</name>
<feature type="domain" description="C-type lectin" evidence="1">
    <location>
        <begin position="1"/>
        <end position="78"/>
    </location>
</feature>
<reference evidence="2 3" key="1">
    <citation type="journal article" date="2018" name="Mol. Genet. Genomics">
        <title>The red deer Cervus elaphus genome CerEla1.0: sequencing, annotating, genes, and chromosomes.</title>
        <authorList>
            <person name="Bana N.A."/>
            <person name="Nyiri A."/>
            <person name="Nagy J."/>
            <person name="Frank K."/>
            <person name="Nagy T."/>
            <person name="Steger V."/>
            <person name="Schiller M."/>
            <person name="Lakatos P."/>
            <person name="Sugar L."/>
            <person name="Horn P."/>
            <person name="Barta E."/>
            <person name="Orosz L."/>
        </authorList>
    </citation>
    <scope>NUCLEOTIDE SEQUENCE [LARGE SCALE GENOMIC DNA]</scope>
    <source>
        <strain evidence="2">Hungarian</strain>
    </source>
</reference>
<dbReference type="OrthoDB" id="441660at2759"/>
<gene>
    <name evidence="2" type="ORF">Celaphus_00002115</name>
</gene>
<organism evidence="2 3">
    <name type="scientific">Cervus elaphus hippelaphus</name>
    <name type="common">European red deer</name>
    <dbReference type="NCBI Taxonomy" id="46360"/>
    <lineage>
        <taxon>Eukaryota</taxon>
        <taxon>Metazoa</taxon>
        <taxon>Chordata</taxon>
        <taxon>Craniata</taxon>
        <taxon>Vertebrata</taxon>
        <taxon>Euteleostomi</taxon>
        <taxon>Mammalia</taxon>
        <taxon>Eutheria</taxon>
        <taxon>Laurasiatheria</taxon>
        <taxon>Artiodactyla</taxon>
        <taxon>Ruminantia</taxon>
        <taxon>Pecora</taxon>
        <taxon>Cervidae</taxon>
        <taxon>Cervinae</taxon>
        <taxon>Cervus</taxon>
    </lineage>
</organism>
<comment type="caution">
    <text evidence="2">The sequence shown here is derived from an EMBL/GenBank/DDBJ whole genome shotgun (WGS) entry which is preliminary data.</text>
</comment>
<accession>A0A212CG58</accession>